<feature type="transmembrane region" description="Helical" evidence="1">
    <location>
        <begin position="170"/>
        <end position="193"/>
    </location>
</feature>
<gene>
    <name evidence="4" type="ORF">EBN03_22910</name>
</gene>
<evidence type="ECO:0000313" key="5">
    <source>
        <dbReference type="Proteomes" id="UP000279275"/>
    </source>
</evidence>
<dbReference type="Proteomes" id="UP000279275">
    <property type="component" value="Unassembled WGS sequence"/>
</dbReference>
<feature type="transmembrane region" description="Helical" evidence="1">
    <location>
        <begin position="15"/>
        <end position="33"/>
    </location>
</feature>
<feature type="transmembrane region" description="Helical" evidence="1">
    <location>
        <begin position="112"/>
        <end position="131"/>
    </location>
</feature>
<dbReference type="Pfam" id="PF03707">
    <property type="entry name" value="MHYT"/>
    <property type="match status" value="2"/>
</dbReference>
<sequence>MLHIHQISYGWEGLVVPYLISVLGSYLGLQCAVRARTTERPRTWTAAAALAIGGGGVWTTHFVAMLGFAIDGTSIRYDVPITLLTAIAAVAVVWVALLIVQADDAAWRLPAAGLLTGSGVTAMHYFGMYAMNTDAQIRYSWPLVGLSVIIAMIAATAALWFTLNVRGVPAALGAALIMGVAVCGMHYTGMYAISAQHLADARNPSGADALDLLAPLMQCASAVTLVLLIYVGLTDADELRRTHRSEPSAKTPDSHPGGSDAIF</sequence>
<feature type="region of interest" description="Disordered" evidence="2">
    <location>
        <begin position="242"/>
        <end position="263"/>
    </location>
</feature>
<dbReference type="EMBL" id="RFFH01000011">
    <property type="protein sequence ID" value="RMI30083.1"/>
    <property type="molecule type" value="Genomic_DNA"/>
</dbReference>
<keyword evidence="1" id="KW-1133">Transmembrane helix</keyword>
<organism evidence="4 5">
    <name type="scientific">Nocardia stercoris</name>
    <dbReference type="NCBI Taxonomy" id="2483361"/>
    <lineage>
        <taxon>Bacteria</taxon>
        <taxon>Bacillati</taxon>
        <taxon>Actinomycetota</taxon>
        <taxon>Actinomycetes</taxon>
        <taxon>Mycobacteriales</taxon>
        <taxon>Nocardiaceae</taxon>
        <taxon>Nocardia</taxon>
    </lineage>
</organism>
<accession>A0A3M2L0R4</accession>
<dbReference type="AlphaFoldDB" id="A0A3M2L0R4"/>
<reference evidence="4 5" key="1">
    <citation type="submission" date="2018-10" db="EMBL/GenBank/DDBJ databases">
        <title>Isolation from cow dung.</title>
        <authorList>
            <person name="Ling L."/>
        </authorList>
    </citation>
    <scope>NUCLEOTIDE SEQUENCE [LARGE SCALE GENOMIC DNA]</scope>
    <source>
        <strain evidence="4 5">NEAU-LL90</strain>
    </source>
</reference>
<feature type="transmembrane region" description="Helical" evidence="1">
    <location>
        <begin position="81"/>
        <end position="100"/>
    </location>
</feature>
<dbReference type="GO" id="GO:0016020">
    <property type="term" value="C:membrane"/>
    <property type="evidence" value="ECO:0007669"/>
    <property type="project" value="UniProtKB-UniRule"/>
</dbReference>
<feature type="transmembrane region" description="Helical" evidence="1">
    <location>
        <begin position="143"/>
        <end position="163"/>
    </location>
</feature>
<protein>
    <recommendedName>
        <fullName evidence="3">MHYT domain-containing protein</fullName>
    </recommendedName>
</protein>
<name>A0A3M2L0R4_9NOCA</name>
<dbReference type="PANTHER" id="PTHR35152">
    <property type="entry name" value="DOMAIN SIGNALLING PROTEIN, PUTATIVE (AFU_ORTHOLOGUE AFUA_5G11310)-RELATED"/>
    <property type="match status" value="1"/>
</dbReference>
<feature type="transmembrane region" description="Helical" evidence="1">
    <location>
        <begin position="45"/>
        <end position="69"/>
    </location>
</feature>
<dbReference type="OrthoDB" id="3763366at2"/>
<feature type="transmembrane region" description="Helical" evidence="1">
    <location>
        <begin position="213"/>
        <end position="233"/>
    </location>
</feature>
<dbReference type="RefSeq" id="WP_122190156.1">
    <property type="nucleotide sequence ID" value="NZ_RFFH01000011.1"/>
</dbReference>
<keyword evidence="1" id="KW-0472">Membrane</keyword>
<keyword evidence="5" id="KW-1185">Reference proteome</keyword>
<proteinExistence type="predicted"/>
<evidence type="ECO:0000313" key="4">
    <source>
        <dbReference type="EMBL" id="RMI30083.1"/>
    </source>
</evidence>
<dbReference type="InterPro" id="IPR005330">
    <property type="entry name" value="MHYT_dom"/>
</dbReference>
<evidence type="ECO:0000256" key="2">
    <source>
        <dbReference type="SAM" id="MobiDB-lite"/>
    </source>
</evidence>
<comment type="caution">
    <text evidence="4">The sequence shown here is derived from an EMBL/GenBank/DDBJ whole genome shotgun (WGS) entry which is preliminary data.</text>
</comment>
<feature type="domain" description="MHYT" evidence="3">
    <location>
        <begin position="9"/>
        <end position="196"/>
    </location>
</feature>
<keyword evidence="1" id="KW-0812">Transmembrane</keyword>
<evidence type="ECO:0000259" key="3">
    <source>
        <dbReference type="PROSITE" id="PS50924"/>
    </source>
</evidence>
<evidence type="ECO:0000256" key="1">
    <source>
        <dbReference type="PROSITE-ProRule" id="PRU00244"/>
    </source>
</evidence>
<dbReference type="PANTHER" id="PTHR35152:SF1">
    <property type="entry name" value="DOMAIN SIGNALLING PROTEIN, PUTATIVE (AFU_ORTHOLOGUE AFUA_5G11310)-RELATED"/>
    <property type="match status" value="1"/>
</dbReference>
<dbReference type="PROSITE" id="PS50924">
    <property type="entry name" value="MHYT"/>
    <property type="match status" value="1"/>
</dbReference>